<keyword evidence="4 5" id="KW-0732">Signal</keyword>
<gene>
    <name evidence="6" type="ORF">Psuf_086450</name>
</gene>
<comment type="subcellular location">
    <subcellularLocation>
        <location evidence="1">Cell envelope</location>
    </subcellularLocation>
</comment>
<dbReference type="Proteomes" id="UP000503011">
    <property type="component" value="Chromosome"/>
</dbReference>
<dbReference type="InterPro" id="IPR006059">
    <property type="entry name" value="SBP"/>
</dbReference>
<dbReference type="Pfam" id="PF01547">
    <property type="entry name" value="SBP_bac_1"/>
    <property type="match status" value="1"/>
</dbReference>
<evidence type="ECO:0000313" key="7">
    <source>
        <dbReference type="Proteomes" id="UP000503011"/>
    </source>
</evidence>
<accession>A0A6F8YZ20</accession>
<keyword evidence="7" id="KW-1185">Reference proteome</keyword>
<evidence type="ECO:0000256" key="4">
    <source>
        <dbReference type="ARBA" id="ARBA00022729"/>
    </source>
</evidence>
<dbReference type="GO" id="GO:0030313">
    <property type="term" value="C:cell envelope"/>
    <property type="evidence" value="ECO:0007669"/>
    <property type="project" value="UniProtKB-SubCell"/>
</dbReference>
<organism evidence="6 7">
    <name type="scientific">Phytohabitans suffuscus</name>
    <dbReference type="NCBI Taxonomy" id="624315"/>
    <lineage>
        <taxon>Bacteria</taxon>
        <taxon>Bacillati</taxon>
        <taxon>Actinomycetota</taxon>
        <taxon>Actinomycetes</taxon>
        <taxon>Micromonosporales</taxon>
        <taxon>Micromonosporaceae</taxon>
    </lineage>
</organism>
<dbReference type="Gene3D" id="3.40.190.10">
    <property type="entry name" value="Periplasmic binding protein-like II"/>
    <property type="match status" value="1"/>
</dbReference>
<reference evidence="6 7" key="2">
    <citation type="submission" date="2020-03" db="EMBL/GenBank/DDBJ databases">
        <authorList>
            <person name="Ichikawa N."/>
            <person name="Kimura A."/>
            <person name="Kitahashi Y."/>
            <person name="Uohara A."/>
        </authorList>
    </citation>
    <scope>NUCLEOTIDE SEQUENCE [LARGE SCALE GENOMIC DNA]</scope>
    <source>
        <strain evidence="6 7">NBRC 105367</strain>
    </source>
</reference>
<dbReference type="PANTHER" id="PTHR43649">
    <property type="entry name" value="ARABINOSE-BINDING PROTEIN-RELATED"/>
    <property type="match status" value="1"/>
</dbReference>
<feature type="chain" id="PRO_5026332358" evidence="5">
    <location>
        <begin position="33"/>
        <end position="445"/>
    </location>
</feature>
<comment type="similarity">
    <text evidence="2">Belongs to the bacterial solute-binding protein 1 family.</text>
</comment>
<evidence type="ECO:0000256" key="3">
    <source>
        <dbReference type="ARBA" id="ARBA00022448"/>
    </source>
</evidence>
<dbReference type="KEGG" id="psuu:Psuf_086450"/>
<name>A0A6F8YZ20_9ACTN</name>
<dbReference type="AlphaFoldDB" id="A0A6F8YZ20"/>
<feature type="signal peptide" evidence="5">
    <location>
        <begin position="1"/>
        <end position="32"/>
    </location>
</feature>
<sequence>MLRSPLDQPSQRPRLRRVLAAATAAAVSLALAACGGDSGSDEPGGPVELTVWVAREQYMPTQQWTDSFKAKYPNITVKAELQADDALFAQMQRMLQARQPLPDLVQVDSFWAAPMFDTGIAQDMTPLVDRWKQEAPDLFAKQADAMFYRYQDKVVGLGTTGTADVLYYRADWLKEAGFTPPLKSWDEVLQALRAIKAKHPGIVPWSMIGTRGEGVNYLITQMMASGVQFDAATPRLTSDAGKYVINFYQTMVREGLTTKEALAWGENESRGAWIGGRAAMTLDGVRSSNDLGDAIQEGLKITQPDGWSMMVPPLATTAGGAEVGKHVTATRTFHVTSTTKHAYEASLVLRHMVETDQALDAAKSGAIYLQKDVLQAPEFRQAYKYLSDAEVDAFANGAAFPSSSKFFAVVEVLERMVQDILNNPGTPTDELAQKWQKELDALGDK</sequence>
<reference evidence="6 7" key="1">
    <citation type="submission" date="2020-03" db="EMBL/GenBank/DDBJ databases">
        <title>Whole genome shotgun sequence of Phytohabitans suffuscus NBRC 105367.</title>
        <authorList>
            <person name="Komaki H."/>
            <person name="Tamura T."/>
        </authorList>
    </citation>
    <scope>NUCLEOTIDE SEQUENCE [LARGE SCALE GENOMIC DNA]</scope>
    <source>
        <strain evidence="6 7">NBRC 105367</strain>
    </source>
</reference>
<protein>
    <submittedName>
        <fullName evidence="6">Sugar ABC transporter substrate-binding protein</fullName>
    </submittedName>
</protein>
<evidence type="ECO:0000256" key="2">
    <source>
        <dbReference type="ARBA" id="ARBA00008520"/>
    </source>
</evidence>
<dbReference type="EMBL" id="AP022871">
    <property type="protein sequence ID" value="BCB91332.1"/>
    <property type="molecule type" value="Genomic_DNA"/>
</dbReference>
<dbReference type="InterPro" id="IPR050490">
    <property type="entry name" value="Bact_solute-bd_prot1"/>
</dbReference>
<dbReference type="SUPFAM" id="SSF53850">
    <property type="entry name" value="Periplasmic binding protein-like II"/>
    <property type="match status" value="1"/>
</dbReference>
<evidence type="ECO:0000256" key="1">
    <source>
        <dbReference type="ARBA" id="ARBA00004196"/>
    </source>
</evidence>
<proteinExistence type="inferred from homology"/>
<evidence type="ECO:0000313" key="6">
    <source>
        <dbReference type="EMBL" id="BCB91332.1"/>
    </source>
</evidence>
<evidence type="ECO:0000256" key="5">
    <source>
        <dbReference type="SAM" id="SignalP"/>
    </source>
</evidence>
<keyword evidence="3" id="KW-0813">Transport</keyword>
<dbReference type="PROSITE" id="PS51257">
    <property type="entry name" value="PROKAR_LIPOPROTEIN"/>
    <property type="match status" value="1"/>
</dbReference>
<dbReference type="RefSeq" id="WP_173164285.1">
    <property type="nucleotide sequence ID" value="NZ_AP022871.1"/>
</dbReference>
<dbReference type="PANTHER" id="PTHR43649:SF31">
    <property type="entry name" value="SN-GLYCEROL-3-PHOSPHATE-BINDING PERIPLASMIC PROTEIN UGPB"/>
    <property type="match status" value="1"/>
</dbReference>